<dbReference type="CDD" id="cd04683">
    <property type="entry name" value="NUDIX_Hydrolase"/>
    <property type="match status" value="1"/>
</dbReference>
<proteinExistence type="predicted"/>
<dbReference type="SUPFAM" id="SSF55811">
    <property type="entry name" value="Nudix"/>
    <property type="match status" value="1"/>
</dbReference>
<evidence type="ECO:0000313" key="2">
    <source>
        <dbReference type="EMBL" id="QES23859.1"/>
    </source>
</evidence>
<organism evidence="2 3">
    <name type="scientific">Streptomyces venezuelae</name>
    <dbReference type="NCBI Taxonomy" id="54571"/>
    <lineage>
        <taxon>Bacteria</taxon>
        <taxon>Bacillati</taxon>
        <taxon>Actinomycetota</taxon>
        <taxon>Actinomycetes</taxon>
        <taxon>Kitasatosporales</taxon>
        <taxon>Streptomycetaceae</taxon>
        <taxon>Streptomyces</taxon>
    </lineage>
</organism>
<name>A0A5P2B681_STRVZ</name>
<dbReference type="InterPro" id="IPR015797">
    <property type="entry name" value="NUDIX_hydrolase-like_dom_sf"/>
</dbReference>
<feature type="domain" description="Nudix hydrolase" evidence="1">
    <location>
        <begin position="145"/>
        <end position="278"/>
    </location>
</feature>
<protein>
    <recommendedName>
        <fullName evidence="1">Nudix hydrolase domain-containing protein</fullName>
    </recommendedName>
</protein>
<sequence length="289" mass="30922">MPPSPAHIRTLLGDYLDRHPGEHGSLTGLRATLEAAVDPTSRTSLPGHVTCSVAVIDRDARGPEKGEAAHRHYDFRFVFHLADDAPDLTLQAEEVDGAAWLPFDEVASPTLRAKLVASGLDGAIRPVAAGAATAAVAPVRASVGTVPHVVGAHLYLERAGHVLLGLRHPDSAYAGGTRHALAGHLGAEAATAGLVREAHEEAGLVIVPAGLELVHTVHLVDRPGDRPRIGLFFRARHWEGEPEVREPDKCVAWQRWSAKDLPEPIVPYTRAAIEGILAGRPYTEMGWSR</sequence>
<dbReference type="PROSITE" id="PS51462">
    <property type="entry name" value="NUDIX"/>
    <property type="match status" value="1"/>
</dbReference>
<dbReference type="Proteomes" id="UP000324106">
    <property type="component" value="Chromosome"/>
</dbReference>
<dbReference type="AlphaFoldDB" id="A0A5P2B681"/>
<evidence type="ECO:0000259" key="1">
    <source>
        <dbReference type="PROSITE" id="PS51462"/>
    </source>
</evidence>
<dbReference type="Pfam" id="PF00293">
    <property type="entry name" value="NUDIX"/>
    <property type="match status" value="1"/>
</dbReference>
<dbReference type="OrthoDB" id="21568at2"/>
<gene>
    <name evidence="2" type="ORF">DEJ46_36010</name>
</gene>
<accession>A0A5P2B681</accession>
<dbReference type="EMBL" id="CP029194">
    <property type="protein sequence ID" value="QES23859.1"/>
    <property type="molecule type" value="Genomic_DNA"/>
</dbReference>
<dbReference type="InterPro" id="IPR000086">
    <property type="entry name" value="NUDIX_hydrolase_dom"/>
</dbReference>
<reference evidence="2 3" key="1">
    <citation type="submission" date="2018-05" db="EMBL/GenBank/DDBJ databases">
        <title>Streptomyces venezuelae.</title>
        <authorList>
            <person name="Kim W."/>
            <person name="Lee N."/>
            <person name="Cho B.-K."/>
        </authorList>
    </citation>
    <scope>NUCLEOTIDE SEQUENCE [LARGE SCALE GENOMIC DNA]</scope>
    <source>
        <strain evidence="2 3">ATCC 15068</strain>
    </source>
</reference>
<dbReference type="RefSeq" id="WP_150273159.1">
    <property type="nucleotide sequence ID" value="NZ_CP029194.1"/>
</dbReference>
<evidence type="ECO:0000313" key="3">
    <source>
        <dbReference type="Proteomes" id="UP000324106"/>
    </source>
</evidence>
<dbReference type="Gene3D" id="3.90.79.10">
    <property type="entry name" value="Nucleoside Triphosphate Pyrophosphohydrolase"/>
    <property type="match status" value="2"/>
</dbReference>